<evidence type="ECO:0000256" key="2">
    <source>
        <dbReference type="ARBA" id="ARBA00023125"/>
    </source>
</evidence>
<evidence type="ECO:0000256" key="4">
    <source>
        <dbReference type="SAM" id="MobiDB-lite"/>
    </source>
</evidence>
<dbReference type="InterPro" id="IPR004827">
    <property type="entry name" value="bZIP"/>
</dbReference>
<dbReference type="PANTHER" id="PTHR23351:SF24">
    <property type="entry name" value="ACTIVATING TRANSCRIPTION FACTOR 3-RELATED"/>
    <property type="match status" value="1"/>
</dbReference>
<dbReference type="SMART" id="SM00338">
    <property type="entry name" value="BRLZ"/>
    <property type="match status" value="1"/>
</dbReference>
<keyword evidence="1" id="KW-0805">Transcription regulation</keyword>
<dbReference type="PROSITE" id="PS50217">
    <property type="entry name" value="BZIP"/>
    <property type="match status" value="1"/>
</dbReference>
<reference evidence="6 7" key="1">
    <citation type="submission" date="2024-01" db="EMBL/GenBank/DDBJ databases">
        <title>The genome of the rayed Mediterranean limpet Patella caerulea (Linnaeus, 1758).</title>
        <authorList>
            <person name="Anh-Thu Weber A."/>
            <person name="Halstead-Nussloch G."/>
        </authorList>
    </citation>
    <scope>NUCLEOTIDE SEQUENCE [LARGE SCALE GENOMIC DNA]</scope>
    <source>
        <strain evidence="6">AATW-2023a</strain>
        <tissue evidence="6">Whole specimen</tissue>
    </source>
</reference>
<evidence type="ECO:0000256" key="1">
    <source>
        <dbReference type="ARBA" id="ARBA00023015"/>
    </source>
</evidence>
<evidence type="ECO:0000313" key="6">
    <source>
        <dbReference type="EMBL" id="KAK6182733.1"/>
    </source>
</evidence>
<comment type="caution">
    <text evidence="6">The sequence shown here is derived from an EMBL/GenBank/DDBJ whole genome shotgun (WGS) entry which is preliminary data.</text>
</comment>
<feature type="region of interest" description="Disordered" evidence="4">
    <location>
        <begin position="131"/>
        <end position="154"/>
    </location>
</feature>
<protein>
    <recommendedName>
        <fullName evidence="5">BZIP domain-containing protein</fullName>
    </recommendedName>
</protein>
<dbReference type="InterPro" id="IPR000837">
    <property type="entry name" value="AP-1"/>
</dbReference>
<organism evidence="6 7">
    <name type="scientific">Patella caerulea</name>
    <name type="common">Rayed Mediterranean limpet</name>
    <dbReference type="NCBI Taxonomy" id="87958"/>
    <lineage>
        <taxon>Eukaryota</taxon>
        <taxon>Metazoa</taxon>
        <taxon>Spiralia</taxon>
        <taxon>Lophotrochozoa</taxon>
        <taxon>Mollusca</taxon>
        <taxon>Gastropoda</taxon>
        <taxon>Patellogastropoda</taxon>
        <taxon>Patelloidea</taxon>
        <taxon>Patellidae</taxon>
        <taxon>Patella</taxon>
    </lineage>
</organism>
<dbReference type="PROSITE" id="PS00036">
    <property type="entry name" value="BZIP_BASIC"/>
    <property type="match status" value="1"/>
</dbReference>
<evidence type="ECO:0000259" key="5">
    <source>
        <dbReference type="PROSITE" id="PS50217"/>
    </source>
</evidence>
<accession>A0AAN8JXS5</accession>
<feature type="domain" description="BZIP" evidence="5">
    <location>
        <begin position="130"/>
        <end position="193"/>
    </location>
</feature>
<dbReference type="GO" id="GO:0005634">
    <property type="term" value="C:nucleus"/>
    <property type="evidence" value="ECO:0007669"/>
    <property type="project" value="TreeGrafter"/>
</dbReference>
<dbReference type="CDD" id="cd14699">
    <property type="entry name" value="bZIP_Fos_like"/>
    <property type="match status" value="1"/>
</dbReference>
<evidence type="ECO:0000256" key="3">
    <source>
        <dbReference type="ARBA" id="ARBA00023163"/>
    </source>
</evidence>
<dbReference type="EMBL" id="JAZGQO010000007">
    <property type="protein sequence ID" value="KAK6182733.1"/>
    <property type="molecule type" value="Genomic_DNA"/>
</dbReference>
<proteinExistence type="predicted"/>
<keyword evidence="7" id="KW-1185">Reference proteome</keyword>
<dbReference type="GO" id="GO:0000981">
    <property type="term" value="F:DNA-binding transcription factor activity, RNA polymerase II-specific"/>
    <property type="evidence" value="ECO:0007669"/>
    <property type="project" value="TreeGrafter"/>
</dbReference>
<dbReference type="PANTHER" id="PTHR23351">
    <property type="entry name" value="FOS TRANSCRIPTION FACTOR-RELATED"/>
    <property type="match status" value="1"/>
</dbReference>
<gene>
    <name evidence="6" type="ORF">SNE40_010348</name>
</gene>
<dbReference type="SUPFAM" id="SSF57959">
    <property type="entry name" value="Leucine zipper domain"/>
    <property type="match status" value="1"/>
</dbReference>
<dbReference type="Proteomes" id="UP001347796">
    <property type="component" value="Unassembled WGS sequence"/>
</dbReference>
<dbReference type="InterPro" id="IPR046347">
    <property type="entry name" value="bZIP_sf"/>
</dbReference>
<evidence type="ECO:0000313" key="7">
    <source>
        <dbReference type="Proteomes" id="UP001347796"/>
    </source>
</evidence>
<sequence>MKDTIAQRLLHSIMAGKDISQSEVPSTSADNIDFLTYDDDNSNVFYSEDVGPMWTDNIIELSSSNTSTNDSQVSNVLPFEGRQTEDPMLDLVKGELKHRIRSRRHASGQGDIVVDFAAEAKEEMLTGEEEERRKLRREKNRVAAQKCRGKKRERADNLEGTVARLENKQSRISAEIAKLQNEKEHLEDLISVHQSVCPKMKKHGDS</sequence>
<dbReference type="GO" id="GO:0000978">
    <property type="term" value="F:RNA polymerase II cis-regulatory region sequence-specific DNA binding"/>
    <property type="evidence" value="ECO:0007669"/>
    <property type="project" value="TreeGrafter"/>
</dbReference>
<keyword evidence="3" id="KW-0804">Transcription</keyword>
<name>A0AAN8JXS5_PATCE</name>
<dbReference type="Pfam" id="PF00170">
    <property type="entry name" value="bZIP_1"/>
    <property type="match status" value="1"/>
</dbReference>
<dbReference type="PRINTS" id="PR00042">
    <property type="entry name" value="LEUZIPPRFOS"/>
</dbReference>
<keyword evidence="2" id="KW-0238">DNA-binding</keyword>
<dbReference type="AlphaFoldDB" id="A0AAN8JXS5"/>
<dbReference type="Gene3D" id="1.20.5.170">
    <property type="match status" value="1"/>
</dbReference>